<dbReference type="EMBL" id="JBCGDC010000085">
    <property type="protein sequence ID" value="MFB6396264.1"/>
    <property type="molecule type" value="Genomic_DNA"/>
</dbReference>
<dbReference type="PANTHER" id="PTHR43775:SF37">
    <property type="entry name" value="SI:DKEY-61P9.11"/>
    <property type="match status" value="1"/>
</dbReference>
<keyword evidence="2" id="KW-0597">Phosphoprotein</keyword>
<dbReference type="InterPro" id="IPR057326">
    <property type="entry name" value="KR_dom"/>
</dbReference>
<dbReference type="Gene3D" id="3.40.50.720">
    <property type="entry name" value="NAD(P)-binding Rossmann-like Domain"/>
    <property type="match status" value="1"/>
</dbReference>
<dbReference type="Pfam" id="PF00109">
    <property type="entry name" value="ketoacyl-synt"/>
    <property type="match status" value="2"/>
</dbReference>
<gene>
    <name evidence="5" type="ORF">AAFH96_24615</name>
</gene>
<feature type="domain" description="Ketosynthase family 3 (KS3)" evidence="4">
    <location>
        <begin position="18"/>
        <end position="447"/>
    </location>
</feature>
<dbReference type="Gene3D" id="3.40.47.10">
    <property type="match status" value="2"/>
</dbReference>
<dbReference type="PANTHER" id="PTHR43775">
    <property type="entry name" value="FATTY ACID SYNTHASE"/>
    <property type="match status" value="1"/>
</dbReference>
<dbReference type="Gene3D" id="3.10.129.110">
    <property type="entry name" value="Polyketide synthase dehydratase"/>
    <property type="match status" value="1"/>
</dbReference>
<keyword evidence="6" id="KW-1185">Reference proteome</keyword>
<dbReference type="InterPro" id="IPR049552">
    <property type="entry name" value="PKS_DH_N"/>
</dbReference>
<comment type="similarity">
    <text evidence="3">Belongs to the thiolase-like superfamily. Beta-ketoacyl-ACP synthases family.</text>
</comment>
<proteinExistence type="inferred from homology"/>
<comment type="caution">
    <text evidence="5">The sequence shown here is derived from an EMBL/GenBank/DDBJ whole genome shotgun (WGS) entry which is preliminary data.</text>
</comment>
<dbReference type="InterPro" id="IPR050091">
    <property type="entry name" value="PKS_NRPS_Biosynth_Enz"/>
</dbReference>
<dbReference type="SMART" id="SM00822">
    <property type="entry name" value="PKS_KR"/>
    <property type="match status" value="1"/>
</dbReference>
<dbReference type="SMART" id="SM00825">
    <property type="entry name" value="PKS_KS"/>
    <property type="match status" value="1"/>
</dbReference>
<dbReference type="Pfam" id="PF08659">
    <property type="entry name" value="KR"/>
    <property type="match status" value="1"/>
</dbReference>
<keyword evidence="1" id="KW-0596">Phosphopantetheine</keyword>
<dbReference type="CDD" id="cd00833">
    <property type="entry name" value="PKS"/>
    <property type="match status" value="1"/>
</dbReference>
<dbReference type="Pfam" id="PF02801">
    <property type="entry name" value="Ketoacyl-synt_C"/>
    <property type="match status" value="1"/>
</dbReference>
<dbReference type="RefSeq" id="WP_375735768.1">
    <property type="nucleotide sequence ID" value="NZ_JBCGDC010000085.1"/>
</dbReference>
<accession>A0ABV5CW94</accession>
<dbReference type="InterPro" id="IPR016039">
    <property type="entry name" value="Thiolase-like"/>
</dbReference>
<reference evidence="5 6" key="1">
    <citation type="submission" date="2024-04" db="EMBL/GenBank/DDBJ databases">
        <title>Polymorphospora sp. isolated from Baiyangdian Lake in Xiong'an New Area.</title>
        <authorList>
            <person name="Zhang X."/>
            <person name="Liu J."/>
        </authorList>
    </citation>
    <scope>NUCLEOTIDE SEQUENCE [LARGE SCALE GENOMIC DNA]</scope>
    <source>
        <strain evidence="5 6">2-325</strain>
    </source>
</reference>
<organism evidence="5 6">
    <name type="scientific">Polymorphospora lycopeni</name>
    <dbReference type="NCBI Taxonomy" id="3140240"/>
    <lineage>
        <taxon>Bacteria</taxon>
        <taxon>Bacillati</taxon>
        <taxon>Actinomycetota</taxon>
        <taxon>Actinomycetes</taxon>
        <taxon>Micromonosporales</taxon>
        <taxon>Micromonosporaceae</taxon>
        <taxon>Polymorphospora</taxon>
    </lineage>
</organism>
<evidence type="ECO:0000256" key="1">
    <source>
        <dbReference type="ARBA" id="ARBA00022450"/>
    </source>
</evidence>
<evidence type="ECO:0000259" key="4">
    <source>
        <dbReference type="PROSITE" id="PS52004"/>
    </source>
</evidence>
<dbReference type="InterPro" id="IPR014031">
    <property type="entry name" value="Ketoacyl_synth_C"/>
</dbReference>
<evidence type="ECO:0000313" key="5">
    <source>
        <dbReference type="EMBL" id="MFB6396264.1"/>
    </source>
</evidence>
<dbReference type="SUPFAM" id="SSF51735">
    <property type="entry name" value="NAD(P)-binding Rossmann-fold domains"/>
    <property type="match status" value="1"/>
</dbReference>
<keyword evidence="3" id="KW-0808">Transferase</keyword>
<dbReference type="InterPro" id="IPR014030">
    <property type="entry name" value="Ketoacyl_synth_N"/>
</dbReference>
<dbReference type="PROSITE" id="PS52004">
    <property type="entry name" value="KS3_2"/>
    <property type="match status" value="1"/>
</dbReference>
<dbReference type="InterPro" id="IPR013968">
    <property type="entry name" value="PKS_KR"/>
</dbReference>
<dbReference type="Pfam" id="PF21089">
    <property type="entry name" value="PKS_DH_N"/>
    <property type="match status" value="1"/>
</dbReference>
<dbReference type="InterPro" id="IPR020841">
    <property type="entry name" value="PKS_Beta-ketoAc_synthase_dom"/>
</dbReference>
<dbReference type="InterPro" id="IPR036291">
    <property type="entry name" value="NAD(P)-bd_dom_sf"/>
</dbReference>
<evidence type="ECO:0000256" key="3">
    <source>
        <dbReference type="RuleBase" id="RU003694"/>
    </source>
</evidence>
<name>A0ABV5CW94_9ACTN</name>
<protein>
    <submittedName>
        <fullName evidence="5">SDR family NAD(P)-dependent oxidoreductase</fullName>
    </submittedName>
</protein>
<evidence type="ECO:0000256" key="2">
    <source>
        <dbReference type="ARBA" id="ARBA00022553"/>
    </source>
</evidence>
<dbReference type="InterPro" id="IPR042104">
    <property type="entry name" value="PKS_dehydratase_sf"/>
</dbReference>
<sequence length="1572" mass="166064">MTQQSLPPAAAGSPAAAADTVAVVGMGLALPGAVTVEQFWALLTGGEAQITAPPAGRWRTGDFVDADRSATDKTYQQAGGFVTGLPDAGTDDYAQVWLRHCVEHGLTGVGRRDGDRFSLCLGYTADGSLHQEEALVVGGVLAEAESLGRRDTREIEKALRRRYVRAAEPTDHTAHRIVTNAIRGLMPADTRVHVVDTACSSSLYSIDLGMREILAGAVDIAVCGGAMALTPSVSVMFAKNGGLSPTGTVRALDAGADGVIFSDGAAVIVLKRLDRALADRDTVLGVVAGSGLSADGKGTSIYKPAPHGQEHALNRAYDSSGLPPDDVDLIVAHATGTPTGDLTELAGLRRRYRGHTPVHVVSNKSLVGHTGWAAGAVSVIHLLLAMRHGTIPAQYGFRDLPAPAATDDSRLVVPTTEQPWPRRGRPRAGAVSGFGFGGTNAHLLFQEYTGDPPARRPTSVTPLDELVLVGWASRQPDEGTRFGAEYPMPGMRELRLPPATVRRMDRTQLMLVQCVHQLDATLKDVLARRHQRVGVVVGHTGPTRNALLCRLRAHLDEIQRVLTDDLGPEVDEFLDTLRSTVHGLVPPITEDSYPGEMPNVISGRVANHFDLCGLNVTVDQGAASLLEAFEVAARYLQFGDIDLALVGAVNGNSRPEWQAMLGSPTPPHEGAFLFALTTRQVAAATGLPVLAGVDDLGVCGDREAHPATHLAGAEGGDELLAFLTGTAPAARIVRRPEPQAPARALTLSRPAAVAEPAPPAVRALERYELSLAPLPATGAADDRPFIPPSAVVLTNNSAALGPLPHDTTVIAVGDGDALLRRDGSSSRIDLSEAGFDKLLSDVDPTHIRVVCDLTTVGPRFEPEDARHRGVVGLHDAMFLAARGAAAGWTPRHSFAVLLLGGVRPDRVPHPLTGLFTGFTKALAREFASSEVYAVAHEAASVDATTDLRPPPLLPVAYHVGGQRLAVRARHRPAPATPIGLTRDSVVVAAGGGRGVGAELLRAVARTAGPRLYVLGTTRIDDTDTRPVADGRAAFIKARVSEGGTTAVRASRAFDHLTRVAEIRATLAELAGHCGSDRVTYLVCDLEDRHAVHAVIDRILGAEPRVDLLLNVAGRIGTAPVGAKSLAGFTAVRDLKLHAHANLTRAFHGRRPVAWCNVGSFNGYFGLAGDTDYAAGNDYLLHAAQHAAADGHHEHTIGFSLWVETGFVAAHHLGGRADLGRTPDLTPMTTAEGVGHFLGELAAPGPAGVVHLGSRERAAVERAAPGYFAWCGEPDGPAPRHPGAAASGYRVEEHDERGTTLLRVFDLERDGYLADHLVRGYPTLPASFYPELAATAAARLCPGRVPAVFTDLELLGLLRVHPGRRHPVRVRARLLTHGAEESVVRVDICGDVVAPTGQLLVRDRPYASVTVHLRGSVPAASRWTGPAGTGGGAAQPLYGPASPVGLAGMFRSLTRPRIHPGGREALLWLDRVDTDRWFANEATPQRILEGLVQLSYLRAPGESAAIGIPRTISSIELFAAPDRNPHVRLHGSAYDLDGAAPRDRGVAVTVDGLVRARMTGIRTAPLDGRGTPD</sequence>
<dbReference type="SUPFAM" id="SSF53901">
    <property type="entry name" value="Thiolase-like"/>
    <property type="match status" value="3"/>
</dbReference>
<dbReference type="Proteomes" id="UP001582793">
    <property type="component" value="Unassembled WGS sequence"/>
</dbReference>
<evidence type="ECO:0000313" key="6">
    <source>
        <dbReference type="Proteomes" id="UP001582793"/>
    </source>
</evidence>